<feature type="domain" description="Response regulatory" evidence="6">
    <location>
        <begin position="15"/>
        <end position="125"/>
    </location>
</feature>
<dbReference type="Gene3D" id="1.10.10.10">
    <property type="entry name" value="Winged helix-like DNA-binding domain superfamily/Winged helix DNA-binding domain"/>
    <property type="match status" value="1"/>
</dbReference>
<evidence type="ECO:0000256" key="4">
    <source>
        <dbReference type="PROSITE-ProRule" id="PRU00169"/>
    </source>
</evidence>
<keyword evidence="9" id="KW-1185">Reference proteome</keyword>
<protein>
    <submittedName>
        <fullName evidence="8">Response regulator transcription factor</fullName>
    </submittedName>
</protein>
<dbReference type="InterPro" id="IPR001867">
    <property type="entry name" value="OmpR/PhoB-type_DNA-bd"/>
</dbReference>
<dbReference type="Proteomes" id="UP001164693">
    <property type="component" value="Chromosome"/>
</dbReference>
<dbReference type="Gene3D" id="6.10.250.690">
    <property type="match status" value="1"/>
</dbReference>
<keyword evidence="1 4" id="KW-0597">Phosphoprotein</keyword>
<dbReference type="CDD" id="cd00383">
    <property type="entry name" value="trans_reg_C"/>
    <property type="match status" value="1"/>
</dbReference>
<evidence type="ECO:0000256" key="1">
    <source>
        <dbReference type="ARBA" id="ARBA00022553"/>
    </source>
</evidence>
<dbReference type="InterPro" id="IPR001789">
    <property type="entry name" value="Sig_transdc_resp-reg_receiver"/>
</dbReference>
<dbReference type="SUPFAM" id="SSF52172">
    <property type="entry name" value="CheY-like"/>
    <property type="match status" value="1"/>
</dbReference>
<dbReference type="PANTHER" id="PTHR48111:SF40">
    <property type="entry name" value="PHOSPHATE REGULON TRANSCRIPTIONAL REGULATORY PROTEIN PHOB"/>
    <property type="match status" value="1"/>
</dbReference>
<dbReference type="SMART" id="SM00448">
    <property type="entry name" value="REC"/>
    <property type="match status" value="1"/>
</dbReference>
<feature type="DNA-binding region" description="OmpR/PhoB-type" evidence="5">
    <location>
        <begin position="132"/>
        <end position="227"/>
    </location>
</feature>
<dbReference type="EMBL" id="CP097463">
    <property type="protein sequence ID" value="WAX58221.1"/>
    <property type="molecule type" value="Genomic_DNA"/>
</dbReference>
<sequence length="233" mass="25350">MTVADTRNAVLAGLSVLIVEDDAAIGGQLVKGLTRVGARASLVRDGTSALRCAPAELVLLDLGLPDLDGVELCGRLRQRSAAPLIVVTARGAEADRVAALDAGADDYIVKPFGFQELLARMRAVLRRARSDSGVIVHGPLRIDLPARRVWVDEEPINLTGKEFDILACLALEPGRAVSREEIFDRVWDEHWYGPRKVLDVHVAALRRKLGALELIETVYGRGFRLGRPAHQQA</sequence>
<evidence type="ECO:0000313" key="9">
    <source>
        <dbReference type="Proteomes" id="UP001164693"/>
    </source>
</evidence>
<dbReference type="InterPro" id="IPR036388">
    <property type="entry name" value="WH-like_DNA-bd_sf"/>
</dbReference>
<dbReference type="RefSeq" id="WP_269444771.1">
    <property type="nucleotide sequence ID" value="NZ_CP097463.1"/>
</dbReference>
<dbReference type="PANTHER" id="PTHR48111">
    <property type="entry name" value="REGULATOR OF RPOS"/>
    <property type="match status" value="1"/>
</dbReference>
<evidence type="ECO:0000259" key="7">
    <source>
        <dbReference type="PROSITE" id="PS51755"/>
    </source>
</evidence>
<gene>
    <name evidence="8" type="ORF">M6B22_05510</name>
</gene>
<name>A0ABY7K543_9ACTN</name>
<dbReference type="Pfam" id="PF00072">
    <property type="entry name" value="Response_reg"/>
    <property type="match status" value="1"/>
</dbReference>
<dbReference type="Pfam" id="PF00486">
    <property type="entry name" value="Trans_reg_C"/>
    <property type="match status" value="1"/>
</dbReference>
<feature type="domain" description="OmpR/PhoB-type" evidence="7">
    <location>
        <begin position="132"/>
        <end position="227"/>
    </location>
</feature>
<dbReference type="Gene3D" id="3.40.50.2300">
    <property type="match status" value="1"/>
</dbReference>
<keyword evidence="3 5" id="KW-0238">DNA-binding</keyword>
<evidence type="ECO:0000256" key="5">
    <source>
        <dbReference type="PROSITE-ProRule" id="PRU01091"/>
    </source>
</evidence>
<reference evidence="8" key="1">
    <citation type="submission" date="2022-05" db="EMBL/GenBank/DDBJ databases">
        <title>Jatrophihabitans sp. SB3-54 whole genome sequence.</title>
        <authorList>
            <person name="Suh M.K."/>
            <person name="Eom M.K."/>
            <person name="Kim J.S."/>
            <person name="Kim H.S."/>
            <person name="Do H.E."/>
            <person name="Shin Y.K."/>
            <person name="Lee J.-S."/>
        </authorList>
    </citation>
    <scope>NUCLEOTIDE SEQUENCE</scope>
    <source>
        <strain evidence="8">SB3-54</strain>
    </source>
</reference>
<dbReference type="SMART" id="SM00862">
    <property type="entry name" value="Trans_reg_C"/>
    <property type="match status" value="1"/>
</dbReference>
<evidence type="ECO:0000313" key="8">
    <source>
        <dbReference type="EMBL" id="WAX58221.1"/>
    </source>
</evidence>
<dbReference type="InterPro" id="IPR011006">
    <property type="entry name" value="CheY-like_superfamily"/>
</dbReference>
<keyword evidence="2" id="KW-0902">Two-component regulatory system</keyword>
<dbReference type="InterPro" id="IPR039420">
    <property type="entry name" value="WalR-like"/>
</dbReference>
<dbReference type="PROSITE" id="PS51755">
    <property type="entry name" value="OMPR_PHOB"/>
    <property type="match status" value="1"/>
</dbReference>
<feature type="modified residue" description="4-aspartylphosphate" evidence="4">
    <location>
        <position position="61"/>
    </location>
</feature>
<dbReference type="PROSITE" id="PS50110">
    <property type="entry name" value="RESPONSE_REGULATORY"/>
    <property type="match status" value="1"/>
</dbReference>
<evidence type="ECO:0000256" key="3">
    <source>
        <dbReference type="ARBA" id="ARBA00023125"/>
    </source>
</evidence>
<accession>A0ABY7K543</accession>
<evidence type="ECO:0000259" key="6">
    <source>
        <dbReference type="PROSITE" id="PS50110"/>
    </source>
</evidence>
<organism evidence="8 9">
    <name type="scientific">Jatrophihabitans cynanchi</name>
    <dbReference type="NCBI Taxonomy" id="2944128"/>
    <lineage>
        <taxon>Bacteria</taxon>
        <taxon>Bacillati</taxon>
        <taxon>Actinomycetota</taxon>
        <taxon>Actinomycetes</taxon>
        <taxon>Jatrophihabitantales</taxon>
        <taxon>Jatrophihabitantaceae</taxon>
        <taxon>Jatrophihabitans</taxon>
    </lineage>
</organism>
<evidence type="ECO:0000256" key="2">
    <source>
        <dbReference type="ARBA" id="ARBA00023012"/>
    </source>
</evidence>
<proteinExistence type="predicted"/>